<sequence>MASTVSGETHHISFIRQRPVDAGGRLGYFIDLPQGTLVTVNGITYENPANTPLTTPFYIGPLEGYALIELLSQPVFFFRDQASLKYTTTARIASDDEVARRAQYGEVAIEDTEVRWREIEPVAPGPGLVSPVLPPRRSPGTTRGSGTPKRPATPKSRAVTKSPVVTKSPGRPSSSFKPRSSVKPATPAKPAAPVTSRSPITPGTPSERLLIEDPCAFLRAHLPMEQQQLWTETLLSRVIATLNFPEGHQEFSFHSTNDDGEDHIYNPGRTLIADLNQGGSHVLLTAQIDANNNISLSIMNPMAWTATRKVRKETVEAAHQLLIAGEWWRNVFDSAEDMERALPEAATWTPCAQTTSPEASLIYTILNGLALLLDLEPVPGFTTTKKSPETFFIRTQYLFDLVRGNALKWDMVYAFLRCTGFARRPARQRGQEHDSRTDLPAYIRRFDQNSLNGTSFDNLKITQAGVDAQIQADYEKGTRTVGLPSVPLMLAEGVRHNEGFAWDSLNDAEQAEVVHLVREGRWNLRDTVDQLRERMRRRSRSRSRVSTPLPERSSVHPEIPESGQIGDTDEIMETDQDIDLTGEEWNEFDRLVRVPKVRKHGQMDRNLSAEDVRARYYQLLDEEFKPCEHLQLTLEQLLASETIREPLEKFRKGNNSEKVTTRIGKWLQDSEATVCVHTVLMAINEMQSKGEGFAMVPNWKVQEPYIPDGECIRPGRPFIVPFVMDSHAILFVMQIEEDGQPAIYILDSLPHKATRQDRTIRFNHAWSVICGTKWLPENFDQENPNKYKPKYATYAQSAVQPGSDECAYFSVLNAWGLALGLQLNPAAKLKWTDKFFQQLQDILHLARHGHADWRLIYAFLLCNDFVQEGVVPENRRFANTYEILSETRFSGMLYDLQKLEAVDRLENPEDHRTQHINRVSNLRVRGLRSNASFPHDRWYNKGDVTEEEVKRLQRLGRLDTTCTGTELRRRYEAADLHILDGFREIIPDAELSQHEATENVQKFRDYMERTYARFEIEKDLEQWVTDALKSYTWIMSSRTIRDHMFRMPYHVVEFKDDEFLRPETINLAIVAVVEAINLFQYTKHQEEHAGEPFPGGFAFSTSEHIISSRGATTTSSNGSDTIKIARPRRPWIMPVSMGSSMANHTILAVVQEENTDEELQNAYQLVILNSLPKRFSDYPFANDVKAIARHTGWCTHRTDPDDILSEPPFTDNPRVIEVPRQLAGTWHAGYNAIINGWLIAMGLHINPSFDYTPRIYAEARTLIHTALAGLLDWMTLSAWLIVNGLARLPTDHSGLKSYEKSTQREIFRSIEPHRRFGFTYPQTNELELDMRIQGAYAEQDGWLAHIPVSEMMYTWENGWEGHWGKIRIKTIAMQRAEREEAEREARGLERRVEEEDEVDGGGWRRQSKRKRKGESLELLEKRSGERRGGKKMKRSRVLGFLDGY</sequence>
<organism evidence="2 3">
    <name type="scientific">Pyrenophora seminiperda CCB06</name>
    <dbReference type="NCBI Taxonomy" id="1302712"/>
    <lineage>
        <taxon>Eukaryota</taxon>
        <taxon>Fungi</taxon>
        <taxon>Dikarya</taxon>
        <taxon>Ascomycota</taxon>
        <taxon>Pezizomycotina</taxon>
        <taxon>Dothideomycetes</taxon>
        <taxon>Pleosporomycetidae</taxon>
        <taxon>Pleosporales</taxon>
        <taxon>Pleosporineae</taxon>
        <taxon>Pleosporaceae</taxon>
        <taxon>Pyrenophora</taxon>
    </lineage>
</organism>
<evidence type="ECO:0000256" key="1">
    <source>
        <dbReference type="SAM" id="MobiDB-lite"/>
    </source>
</evidence>
<name>A0A3M7MD33_9PLEO</name>
<evidence type="ECO:0000313" key="2">
    <source>
        <dbReference type="EMBL" id="RMZ72421.1"/>
    </source>
</evidence>
<feature type="region of interest" description="Disordered" evidence="1">
    <location>
        <begin position="535"/>
        <end position="566"/>
    </location>
</feature>
<keyword evidence="3" id="KW-1185">Reference proteome</keyword>
<reference evidence="2 3" key="1">
    <citation type="journal article" date="2014" name="PLoS ONE">
        <title>De novo Genome Assembly of the Fungal Plant Pathogen Pyrenophora semeniperda.</title>
        <authorList>
            <person name="Soliai M.M."/>
            <person name="Meyer S.E."/>
            <person name="Udall J.A."/>
            <person name="Elzinga D.E."/>
            <person name="Hermansen R.A."/>
            <person name="Bodily P.M."/>
            <person name="Hart A.A."/>
            <person name="Coleman C.E."/>
        </authorList>
    </citation>
    <scope>NUCLEOTIDE SEQUENCE [LARGE SCALE GENOMIC DNA]</scope>
    <source>
        <strain evidence="2 3">CCB06</strain>
        <tissue evidence="2">Mycelium</tissue>
    </source>
</reference>
<feature type="compositionally biased region" description="Basic and acidic residues" evidence="1">
    <location>
        <begin position="1413"/>
        <end position="1427"/>
    </location>
</feature>
<feature type="region of interest" description="Disordered" evidence="1">
    <location>
        <begin position="1384"/>
        <end position="1432"/>
    </location>
</feature>
<feature type="compositionally biased region" description="Low complexity" evidence="1">
    <location>
        <begin position="182"/>
        <end position="195"/>
    </location>
</feature>
<proteinExistence type="predicted"/>
<dbReference type="Proteomes" id="UP000265663">
    <property type="component" value="Unassembled WGS sequence"/>
</dbReference>
<feature type="region of interest" description="Disordered" evidence="1">
    <location>
        <begin position="125"/>
        <end position="207"/>
    </location>
</feature>
<accession>A0A3M7MD33</accession>
<gene>
    <name evidence="2" type="ORF">GMOD_00007402</name>
</gene>
<protein>
    <submittedName>
        <fullName evidence="2">Alpha-glucuronidase</fullName>
    </submittedName>
</protein>
<dbReference type="OrthoDB" id="3825435at2759"/>
<feature type="compositionally biased region" description="Basic and acidic residues" evidence="1">
    <location>
        <begin position="1384"/>
        <end position="1393"/>
    </location>
</feature>
<dbReference type="EMBL" id="KE747833">
    <property type="protein sequence ID" value="RMZ72421.1"/>
    <property type="molecule type" value="Genomic_DNA"/>
</dbReference>
<evidence type="ECO:0000313" key="3">
    <source>
        <dbReference type="Proteomes" id="UP000265663"/>
    </source>
</evidence>